<evidence type="ECO:0000256" key="4">
    <source>
        <dbReference type="ARBA" id="ARBA00029447"/>
    </source>
</evidence>
<reference evidence="9 10" key="1">
    <citation type="submission" date="2019-07" db="EMBL/GenBank/DDBJ databases">
        <title>Quadrisphaera sp. strain DD2A genome sequencing and assembly.</title>
        <authorList>
            <person name="Kim I."/>
        </authorList>
    </citation>
    <scope>NUCLEOTIDE SEQUENCE [LARGE SCALE GENOMIC DNA]</scope>
    <source>
        <strain evidence="9 10">DD2A</strain>
    </source>
</reference>
<organism evidence="9 10">
    <name type="scientific">Quadrisphaera setariae</name>
    <dbReference type="NCBI Taxonomy" id="2593304"/>
    <lineage>
        <taxon>Bacteria</taxon>
        <taxon>Bacillati</taxon>
        <taxon>Actinomycetota</taxon>
        <taxon>Actinomycetes</taxon>
        <taxon>Kineosporiales</taxon>
        <taxon>Kineosporiaceae</taxon>
        <taxon>Quadrisphaera</taxon>
    </lineage>
</organism>
<evidence type="ECO:0000256" key="3">
    <source>
        <dbReference type="ARBA" id="ARBA00023224"/>
    </source>
</evidence>
<evidence type="ECO:0000259" key="8">
    <source>
        <dbReference type="PROSITE" id="PS50885"/>
    </source>
</evidence>
<dbReference type="PROSITE" id="PS50111">
    <property type="entry name" value="CHEMOTAXIS_TRANSDUC_2"/>
    <property type="match status" value="1"/>
</dbReference>
<evidence type="ECO:0000256" key="2">
    <source>
        <dbReference type="ARBA" id="ARBA00022989"/>
    </source>
</evidence>
<dbReference type="RefSeq" id="WP_147927353.1">
    <property type="nucleotide sequence ID" value="NZ_VKAC01000009.1"/>
</dbReference>
<comment type="similarity">
    <text evidence="4">Belongs to the methyl-accepting chemotaxis (MCP) protein family.</text>
</comment>
<dbReference type="InterPro" id="IPR004089">
    <property type="entry name" value="MCPsignal_dom"/>
</dbReference>
<evidence type="ECO:0000313" key="9">
    <source>
        <dbReference type="EMBL" id="TXR55347.1"/>
    </source>
</evidence>
<dbReference type="PANTHER" id="PTHR32089">
    <property type="entry name" value="METHYL-ACCEPTING CHEMOTAXIS PROTEIN MCPB"/>
    <property type="match status" value="1"/>
</dbReference>
<dbReference type="Pfam" id="PF00015">
    <property type="entry name" value="MCPsignal"/>
    <property type="match status" value="1"/>
</dbReference>
<dbReference type="SMART" id="SM00283">
    <property type="entry name" value="MA"/>
    <property type="match status" value="1"/>
</dbReference>
<keyword evidence="1 6" id="KW-0812">Transmembrane</keyword>
<evidence type="ECO:0000259" key="7">
    <source>
        <dbReference type="PROSITE" id="PS50111"/>
    </source>
</evidence>
<protein>
    <submittedName>
        <fullName evidence="9">Methyl-accepting chemotaxis protein</fullName>
    </submittedName>
</protein>
<dbReference type="SUPFAM" id="SSF58104">
    <property type="entry name" value="Methyl-accepting chemotaxis protein (MCP) signaling domain"/>
    <property type="match status" value="1"/>
</dbReference>
<feature type="domain" description="Methyl-accepting transducer" evidence="7">
    <location>
        <begin position="350"/>
        <end position="586"/>
    </location>
</feature>
<proteinExistence type="inferred from homology"/>
<keyword evidence="10" id="KW-1185">Reference proteome</keyword>
<name>A0A5C8ZC29_9ACTN</name>
<evidence type="ECO:0000256" key="6">
    <source>
        <dbReference type="SAM" id="Phobius"/>
    </source>
</evidence>
<evidence type="ECO:0000256" key="5">
    <source>
        <dbReference type="PROSITE-ProRule" id="PRU00284"/>
    </source>
</evidence>
<dbReference type="InterPro" id="IPR003660">
    <property type="entry name" value="HAMP_dom"/>
</dbReference>
<evidence type="ECO:0000256" key="1">
    <source>
        <dbReference type="ARBA" id="ARBA00022692"/>
    </source>
</evidence>
<dbReference type="Proteomes" id="UP000321234">
    <property type="component" value="Unassembled WGS sequence"/>
</dbReference>
<evidence type="ECO:0000313" key="10">
    <source>
        <dbReference type="Proteomes" id="UP000321234"/>
    </source>
</evidence>
<dbReference type="GO" id="GO:0016020">
    <property type="term" value="C:membrane"/>
    <property type="evidence" value="ECO:0007669"/>
    <property type="project" value="InterPro"/>
</dbReference>
<sequence>MSRVLGVLLRPAERLMDALTFGRKVAVLAACLLLPLGVALHAQLASQGGNIDVAVAEREGLQLVRPALLLLADASAASVAAPADQQAAARAVQEDLRALQAARAGLGSADRSDEQLQALATAVAAATAGGGWDAVLDRAVAFSDAETSRSQLILDPSLDSYFVMDALTAQVPGVLVRASRGAVQAAALTATSPVADRSALAVTAAESATAITATAATPSQDEGASAAAGALAATTAGRAAVTSLADALDDLLADRAADLRQQRAVALAITLGCLAVSLWVALAFLLGTRRRLRSIHGVLTHVAEADFTHRADVGGHDELTAMATKLDDSSAAVADVFAQIAALSAQARASTEEVGGLAAALRTRMSTDAARAQEQAADAGAAAEHVGVATSGGVEVVLAITEITESASRASSAAERARDRVDQAGAAVRELASSAERVGQVVGIIASVADQTNLLALNATIEAARAGEVGKGFAVVAQEVKDLARVTAGATQDIERLVAESAARASHAQALVADLEGDIGQVDEAQGVIAAAVEEQSATGTQMSSVLTTGAQAVERLGASAAQADAAAQRAVQETELLAAASQRLAGAVEQLDGVARRVRT</sequence>
<feature type="domain" description="HAMP" evidence="8">
    <location>
        <begin position="286"/>
        <end position="338"/>
    </location>
</feature>
<keyword evidence="6" id="KW-0472">Membrane</keyword>
<dbReference type="EMBL" id="VKAC01000009">
    <property type="protein sequence ID" value="TXR55347.1"/>
    <property type="molecule type" value="Genomic_DNA"/>
</dbReference>
<keyword evidence="3 5" id="KW-0807">Transducer</keyword>
<dbReference type="AlphaFoldDB" id="A0A5C8ZC29"/>
<feature type="transmembrane region" description="Helical" evidence="6">
    <location>
        <begin position="264"/>
        <end position="286"/>
    </location>
</feature>
<dbReference type="GO" id="GO:0007165">
    <property type="term" value="P:signal transduction"/>
    <property type="evidence" value="ECO:0007669"/>
    <property type="project" value="UniProtKB-KW"/>
</dbReference>
<accession>A0A5C8ZC29</accession>
<dbReference type="PROSITE" id="PS50885">
    <property type="entry name" value="HAMP"/>
    <property type="match status" value="1"/>
</dbReference>
<dbReference type="Gene3D" id="1.10.287.950">
    <property type="entry name" value="Methyl-accepting chemotaxis protein"/>
    <property type="match status" value="1"/>
</dbReference>
<keyword evidence="2 6" id="KW-1133">Transmembrane helix</keyword>
<dbReference type="OrthoDB" id="5171849at2"/>
<gene>
    <name evidence="9" type="ORF">FMM08_15930</name>
</gene>
<dbReference type="PANTHER" id="PTHR32089:SF112">
    <property type="entry name" value="LYSOZYME-LIKE PROTEIN-RELATED"/>
    <property type="match status" value="1"/>
</dbReference>
<comment type="caution">
    <text evidence="9">The sequence shown here is derived from an EMBL/GenBank/DDBJ whole genome shotgun (WGS) entry which is preliminary data.</text>
</comment>